<dbReference type="RefSeq" id="WP_076756919.1">
    <property type="nucleotide sequence ID" value="NZ_FTPL01000001.1"/>
</dbReference>
<feature type="region of interest" description="Disordered" evidence="1">
    <location>
        <begin position="539"/>
        <end position="563"/>
    </location>
</feature>
<evidence type="ECO:0000256" key="2">
    <source>
        <dbReference type="SAM" id="Phobius"/>
    </source>
</evidence>
<dbReference type="InterPro" id="IPR018702">
    <property type="entry name" value="DUF2207"/>
</dbReference>
<name>A0A1U7PK51_9BACI</name>
<keyword evidence="2" id="KW-0812">Transmembrane</keyword>
<protein>
    <submittedName>
        <fullName evidence="5">Predicted membrane protein</fullName>
    </submittedName>
</protein>
<dbReference type="OrthoDB" id="5507254at2"/>
<sequence>MKCWFSILIAGLAVGLVLMLPVKVLAADYDIEKTVIDAQVHENGRVDVTESHTYRFSGKFNGITRLLVPKSGTALIDFIATENGDKLKSEKDGNLYKVYRDGKNETVTVDMNYTIMDALDKYEDGTEFYWPFFDDRNESDYGEMTIRVHPPAPSSRTDALGYDAMMGTEQVEPDGTARFGPVPVKAGTNGDIRVVFDAPLFPALSASGGTIRDHLEAERGRITEEAAAAEARREHAATAGNIALPAAGALLLVILLKEGLIARRKKEEARREATSGHFVVPDGTLSMPAILQFTAPSGTARPEWLSAALLDLIRKGLVVQLSDHVFERTDQTPDHPHEQILLDLLFRDFAGPDGHFDLSLLPDLTKSEKQADLYQAELAKWLGAVNDETKSSALREKRTGSAIILSLSGLVLTGLAIYIGIAGSIAHVLFAVPLIIGLFTSALLLRPLTPEGHRIRAGWEAFTEQFGKLDPGHWRDLPKDDRLRGYIYAVGAKDKHLSGEFEEFGSVEHRSSSTPALYINPYFMNNTFYGANSNAAQHASSVSSGSSSSGGGTGGGGGGSGAF</sequence>
<dbReference type="STRING" id="550447.SAMN05428946_0660"/>
<gene>
    <name evidence="5" type="ORF">SAMN05428946_0660</name>
</gene>
<evidence type="ECO:0000259" key="4">
    <source>
        <dbReference type="Pfam" id="PF20990"/>
    </source>
</evidence>
<keyword evidence="2" id="KW-0472">Membrane</keyword>
<evidence type="ECO:0000259" key="3">
    <source>
        <dbReference type="Pfam" id="PF09972"/>
    </source>
</evidence>
<keyword evidence="6" id="KW-1185">Reference proteome</keyword>
<dbReference type="AlphaFoldDB" id="A0A1U7PK51"/>
<evidence type="ECO:0000313" key="5">
    <source>
        <dbReference type="EMBL" id="SIT70879.1"/>
    </source>
</evidence>
<proteinExistence type="predicted"/>
<reference evidence="6" key="1">
    <citation type="submission" date="2017-01" db="EMBL/GenBank/DDBJ databases">
        <authorList>
            <person name="Varghese N."/>
            <person name="Submissions S."/>
        </authorList>
    </citation>
    <scope>NUCLEOTIDE SEQUENCE [LARGE SCALE GENOMIC DNA]</scope>
    <source>
        <strain evidence="6">MNA4</strain>
    </source>
</reference>
<accession>A0A1U7PK51</accession>
<feature type="compositionally biased region" description="Gly residues" evidence="1">
    <location>
        <begin position="548"/>
        <end position="563"/>
    </location>
</feature>
<feature type="transmembrane region" description="Helical" evidence="2">
    <location>
        <begin position="400"/>
        <end position="419"/>
    </location>
</feature>
<dbReference type="Proteomes" id="UP000187550">
    <property type="component" value="Unassembled WGS sequence"/>
</dbReference>
<keyword evidence="2" id="KW-1133">Transmembrane helix</keyword>
<feature type="domain" description="DUF2207" evidence="3">
    <location>
        <begin position="30"/>
        <end position="194"/>
    </location>
</feature>
<evidence type="ECO:0000256" key="1">
    <source>
        <dbReference type="SAM" id="MobiDB-lite"/>
    </source>
</evidence>
<dbReference type="Pfam" id="PF20990">
    <property type="entry name" value="DUF2207_C"/>
    <property type="match status" value="1"/>
</dbReference>
<organism evidence="5 6">
    <name type="scientific">Edaphobacillus lindanitolerans</name>
    <dbReference type="NCBI Taxonomy" id="550447"/>
    <lineage>
        <taxon>Bacteria</taxon>
        <taxon>Bacillati</taxon>
        <taxon>Bacillota</taxon>
        <taxon>Bacilli</taxon>
        <taxon>Bacillales</taxon>
        <taxon>Bacillaceae</taxon>
        <taxon>Edaphobacillus</taxon>
    </lineage>
</organism>
<evidence type="ECO:0000313" key="6">
    <source>
        <dbReference type="Proteomes" id="UP000187550"/>
    </source>
</evidence>
<dbReference type="Pfam" id="PF09972">
    <property type="entry name" value="DUF2207"/>
    <property type="match status" value="1"/>
</dbReference>
<feature type="transmembrane region" description="Helical" evidence="2">
    <location>
        <begin position="425"/>
        <end position="445"/>
    </location>
</feature>
<dbReference type="EMBL" id="FTPL01000001">
    <property type="protein sequence ID" value="SIT70879.1"/>
    <property type="molecule type" value="Genomic_DNA"/>
</dbReference>
<feature type="domain" description="Predicted membrane protein YciQ-like C-terminal" evidence="4">
    <location>
        <begin position="289"/>
        <end position="463"/>
    </location>
</feature>
<dbReference type="InterPro" id="IPR048389">
    <property type="entry name" value="YciQ-like_C"/>
</dbReference>